<evidence type="ECO:0000256" key="1">
    <source>
        <dbReference type="ARBA" id="ARBA00022679"/>
    </source>
</evidence>
<dbReference type="InterPro" id="IPR050483">
    <property type="entry name" value="CoA-transferase_III_domain"/>
</dbReference>
<dbReference type="EMBL" id="CP044067">
    <property type="protein sequence ID" value="QET06346.1"/>
    <property type="molecule type" value="Genomic_DNA"/>
</dbReference>
<reference evidence="3 4" key="1">
    <citation type="submission" date="2019-09" db="EMBL/GenBank/DDBJ databases">
        <title>FDA dAtabase for Regulatory Grade micrObial Sequences (FDA-ARGOS): Supporting development and validation of Infectious Disease Dx tests.</title>
        <authorList>
            <person name="Sciortino C."/>
            <person name="Tallon L."/>
            <person name="Sadzewicz L."/>
            <person name="Vavikolanu K."/>
            <person name="Mehta A."/>
            <person name="Aluvathingal J."/>
            <person name="Nadendla S."/>
            <person name="Nandy P."/>
            <person name="Geyer C."/>
            <person name="Yan Y."/>
            <person name="Sichtig H."/>
        </authorList>
    </citation>
    <scope>NUCLEOTIDE SEQUENCE [LARGE SCALE GENOMIC DNA]</scope>
    <source>
        <strain evidence="3 4">FDAARGOS_664</strain>
    </source>
</reference>
<dbReference type="SUPFAM" id="SSF89796">
    <property type="entry name" value="CoA-transferase family III (CaiB/BaiF)"/>
    <property type="match status" value="1"/>
</dbReference>
<dbReference type="Pfam" id="PF02515">
    <property type="entry name" value="CoA_transf_3"/>
    <property type="match status" value="1"/>
</dbReference>
<evidence type="ECO:0000313" key="4">
    <source>
        <dbReference type="Proteomes" id="UP000322822"/>
    </source>
</evidence>
<dbReference type="PANTHER" id="PTHR48207:SF4">
    <property type="entry name" value="BLL6097 PROTEIN"/>
    <property type="match status" value="1"/>
</dbReference>
<proteinExistence type="predicted"/>
<organism evidence="3 4">
    <name type="scientific">Cupriavidus pauculus</name>
    <dbReference type="NCBI Taxonomy" id="82633"/>
    <lineage>
        <taxon>Bacteria</taxon>
        <taxon>Pseudomonadati</taxon>
        <taxon>Pseudomonadota</taxon>
        <taxon>Betaproteobacteria</taxon>
        <taxon>Burkholderiales</taxon>
        <taxon>Burkholderiaceae</taxon>
        <taxon>Cupriavidus</taxon>
    </lineage>
</organism>
<evidence type="ECO:0000256" key="2">
    <source>
        <dbReference type="SAM" id="MobiDB-lite"/>
    </source>
</evidence>
<dbReference type="AlphaFoldDB" id="A0A5P2HE87"/>
<protein>
    <submittedName>
        <fullName evidence="3">CoA transferase</fullName>
    </submittedName>
</protein>
<dbReference type="InterPro" id="IPR003673">
    <property type="entry name" value="CoA-Trfase_fam_III"/>
</dbReference>
<dbReference type="Proteomes" id="UP000322822">
    <property type="component" value="Chromosome 2"/>
</dbReference>
<dbReference type="PANTHER" id="PTHR48207">
    <property type="entry name" value="SUCCINATE--HYDROXYMETHYLGLUTARATE COA-TRANSFERASE"/>
    <property type="match status" value="1"/>
</dbReference>
<dbReference type="RefSeq" id="WP_150377064.1">
    <property type="nucleotide sequence ID" value="NZ_CP044067.1"/>
</dbReference>
<evidence type="ECO:0000313" key="3">
    <source>
        <dbReference type="EMBL" id="QET06346.1"/>
    </source>
</evidence>
<name>A0A5P2HE87_9BURK</name>
<accession>A0A5P2HE87</accession>
<keyword evidence="1 3" id="KW-0808">Transferase</keyword>
<sequence length="385" mass="41508">MAGALEGIRVIDITTFLMGPVATQMLGDMGADVIKIEPPEGDPTRGIGQKRSPGMGSFFLNLNRNKRSVVLDLKQPSGRAQLQSLIAGADVVVHNMRAGAAERLGVDYASLAGRVPRLIHATAQGFGKGGRYFDRPAYDDVIQGLSGVPGLNQRMTGQPGYIPMLMADKLCGVYLYSAIVTALLHRERAGIGQEVQLPMLETMAGFNLHEHMADHVFVPEPGKAAAPLGYARVFSAVHRPLGTGDKPLCIVANTDAQWHRLFALIGRSDLRDDARFATIGQRMTHVVELYNLVEAALGTRSREAWLEAFAAAEIPAGPANELEDVRADPHLAETGFFEVFDHASEGQLLMPRSAMMLSATPAEIRYGPPRLGQHTDEVLGAGARD</sequence>
<gene>
    <name evidence="3" type="ORF">FOB72_31145</name>
</gene>
<dbReference type="OrthoDB" id="5294844at2"/>
<dbReference type="InterPro" id="IPR044855">
    <property type="entry name" value="CoA-Trfase_III_dom3_sf"/>
</dbReference>
<dbReference type="GO" id="GO:0008410">
    <property type="term" value="F:CoA-transferase activity"/>
    <property type="evidence" value="ECO:0007669"/>
    <property type="project" value="TreeGrafter"/>
</dbReference>
<dbReference type="InterPro" id="IPR023606">
    <property type="entry name" value="CoA-Trfase_III_dom_1_sf"/>
</dbReference>
<dbReference type="Gene3D" id="3.30.1540.10">
    <property type="entry name" value="formyl-coa transferase, domain 3"/>
    <property type="match status" value="1"/>
</dbReference>
<feature type="compositionally biased region" description="Basic and acidic residues" evidence="2">
    <location>
        <begin position="373"/>
        <end position="385"/>
    </location>
</feature>
<feature type="region of interest" description="Disordered" evidence="2">
    <location>
        <begin position="366"/>
        <end position="385"/>
    </location>
</feature>
<dbReference type="Gene3D" id="3.40.50.10540">
    <property type="entry name" value="Crotonobetainyl-coa:carnitine coa-transferase, domain 1"/>
    <property type="match status" value="1"/>
</dbReference>